<comment type="catalytic activity">
    <reaction evidence="8">
        <text>a 3'-end 3'-phospho-ribonucleotide-RNA + a 5'-end dephospho-ribonucleoside-RNA + GTP = a ribonucleotidyl-ribonucleotide-RNA + GMP + diphosphate</text>
        <dbReference type="Rhea" id="RHEA:68076"/>
        <dbReference type="Rhea" id="RHEA-COMP:10463"/>
        <dbReference type="Rhea" id="RHEA-COMP:13936"/>
        <dbReference type="Rhea" id="RHEA-COMP:17355"/>
        <dbReference type="ChEBI" id="CHEBI:33019"/>
        <dbReference type="ChEBI" id="CHEBI:37565"/>
        <dbReference type="ChEBI" id="CHEBI:58115"/>
        <dbReference type="ChEBI" id="CHEBI:83062"/>
        <dbReference type="ChEBI" id="CHEBI:138284"/>
        <dbReference type="ChEBI" id="CHEBI:173118"/>
        <dbReference type="EC" id="6.5.1.8"/>
    </reaction>
</comment>
<dbReference type="AlphaFoldDB" id="X1TMU5"/>
<dbReference type="GO" id="GO:0003909">
    <property type="term" value="F:DNA ligase activity"/>
    <property type="evidence" value="ECO:0007669"/>
    <property type="project" value="TreeGrafter"/>
</dbReference>
<gene>
    <name evidence="9" type="ORF">S12H4_16846</name>
</gene>
<proteinExistence type="predicted"/>
<evidence type="ECO:0000313" key="9">
    <source>
        <dbReference type="EMBL" id="GAI81364.1"/>
    </source>
</evidence>
<comment type="cofactor">
    <cofactor evidence="1">
        <name>Mn(2+)</name>
        <dbReference type="ChEBI" id="CHEBI:29035"/>
    </cofactor>
</comment>
<dbReference type="EC" id="6.5.1.8" evidence="2"/>
<dbReference type="InterPro" id="IPR052915">
    <property type="entry name" value="RtcB-like"/>
</dbReference>
<protein>
    <recommendedName>
        <fullName evidence="2">3'-phosphate/5'-hydroxy nucleic acid ligase</fullName>
        <ecNumber evidence="2">6.5.1.8</ecNumber>
    </recommendedName>
</protein>
<dbReference type="GO" id="GO:0042245">
    <property type="term" value="P:RNA repair"/>
    <property type="evidence" value="ECO:0007669"/>
    <property type="project" value="TreeGrafter"/>
</dbReference>
<accession>X1TMU5</accession>
<dbReference type="GO" id="GO:0005525">
    <property type="term" value="F:GTP binding"/>
    <property type="evidence" value="ECO:0007669"/>
    <property type="project" value="UniProtKB-KW"/>
</dbReference>
<keyword evidence="5" id="KW-0547">Nucleotide-binding</keyword>
<dbReference type="GO" id="GO:0170057">
    <property type="term" value="F:RNA ligase (GTP) activity"/>
    <property type="evidence" value="ECO:0007669"/>
    <property type="project" value="UniProtKB-EC"/>
</dbReference>
<evidence type="ECO:0000256" key="7">
    <source>
        <dbReference type="ARBA" id="ARBA00023211"/>
    </source>
</evidence>
<evidence type="ECO:0000256" key="3">
    <source>
        <dbReference type="ARBA" id="ARBA00022598"/>
    </source>
</evidence>
<dbReference type="Pfam" id="PF01139">
    <property type="entry name" value="RtcB"/>
    <property type="match status" value="1"/>
</dbReference>
<dbReference type="InterPro" id="IPR001233">
    <property type="entry name" value="RtcB"/>
</dbReference>
<feature type="non-terminal residue" evidence="9">
    <location>
        <position position="81"/>
    </location>
</feature>
<keyword evidence="4" id="KW-0479">Metal-binding</keyword>
<dbReference type="PANTHER" id="PTHR43749:SF2">
    <property type="entry name" value="RNA-SPLICING LIGASE RTCB"/>
    <property type="match status" value="1"/>
</dbReference>
<name>X1TMU5_9ZZZZ</name>
<evidence type="ECO:0000256" key="5">
    <source>
        <dbReference type="ARBA" id="ARBA00022741"/>
    </source>
</evidence>
<sequence>MKKEIYNYGIDTDEETLKQFENCYSEDFVVAAALMPDAHVGYVAPIGAVLKTKSFIVPAWVGFDIGCGLIAIRIRGENLVE</sequence>
<dbReference type="GO" id="GO:0006396">
    <property type="term" value="P:RNA processing"/>
    <property type="evidence" value="ECO:0007669"/>
    <property type="project" value="InterPro"/>
</dbReference>
<dbReference type="InterPro" id="IPR036025">
    <property type="entry name" value="RtcB-like_sf"/>
</dbReference>
<dbReference type="GO" id="GO:0006281">
    <property type="term" value="P:DNA repair"/>
    <property type="evidence" value="ECO:0007669"/>
    <property type="project" value="TreeGrafter"/>
</dbReference>
<evidence type="ECO:0000256" key="4">
    <source>
        <dbReference type="ARBA" id="ARBA00022723"/>
    </source>
</evidence>
<reference evidence="9" key="1">
    <citation type="journal article" date="2014" name="Front. Microbiol.">
        <title>High frequency of phylogenetically diverse reductive dehalogenase-homologous genes in deep subseafloor sedimentary metagenomes.</title>
        <authorList>
            <person name="Kawai M."/>
            <person name="Futagami T."/>
            <person name="Toyoda A."/>
            <person name="Takaki Y."/>
            <person name="Nishi S."/>
            <person name="Hori S."/>
            <person name="Arai W."/>
            <person name="Tsubouchi T."/>
            <person name="Morono Y."/>
            <person name="Uchiyama I."/>
            <person name="Ito T."/>
            <person name="Fujiyama A."/>
            <person name="Inagaki F."/>
            <person name="Takami H."/>
        </authorList>
    </citation>
    <scope>NUCLEOTIDE SEQUENCE</scope>
    <source>
        <strain evidence="9">Expedition CK06-06</strain>
    </source>
</reference>
<comment type="caution">
    <text evidence="9">The sequence shown here is derived from an EMBL/GenBank/DDBJ whole genome shotgun (WGS) entry which is preliminary data.</text>
</comment>
<evidence type="ECO:0000256" key="1">
    <source>
        <dbReference type="ARBA" id="ARBA00001936"/>
    </source>
</evidence>
<dbReference type="EMBL" id="BARW01008179">
    <property type="protein sequence ID" value="GAI81364.1"/>
    <property type="molecule type" value="Genomic_DNA"/>
</dbReference>
<keyword evidence="7" id="KW-0464">Manganese</keyword>
<dbReference type="GO" id="GO:0030145">
    <property type="term" value="F:manganese ion binding"/>
    <property type="evidence" value="ECO:0007669"/>
    <property type="project" value="TreeGrafter"/>
</dbReference>
<keyword evidence="3" id="KW-0436">Ligase</keyword>
<evidence type="ECO:0000256" key="6">
    <source>
        <dbReference type="ARBA" id="ARBA00023134"/>
    </source>
</evidence>
<dbReference type="Gene3D" id="3.90.1860.10">
    <property type="entry name" value="tRNA-splicing ligase RtcB"/>
    <property type="match status" value="1"/>
</dbReference>
<dbReference type="PANTHER" id="PTHR43749">
    <property type="entry name" value="RNA-SPLICING LIGASE RTCB"/>
    <property type="match status" value="1"/>
</dbReference>
<organism evidence="9">
    <name type="scientific">marine sediment metagenome</name>
    <dbReference type="NCBI Taxonomy" id="412755"/>
    <lineage>
        <taxon>unclassified sequences</taxon>
        <taxon>metagenomes</taxon>
        <taxon>ecological metagenomes</taxon>
    </lineage>
</organism>
<keyword evidence="6" id="KW-0342">GTP-binding</keyword>
<evidence type="ECO:0000256" key="2">
    <source>
        <dbReference type="ARBA" id="ARBA00012726"/>
    </source>
</evidence>
<dbReference type="SUPFAM" id="SSF103365">
    <property type="entry name" value="Hypothetical protein PH1602"/>
    <property type="match status" value="1"/>
</dbReference>
<evidence type="ECO:0000256" key="8">
    <source>
        <dbReference type="ARBA" id="ARBA00047746"/>
    </source>
</evidence>